<gene>
    <name evidence="2" type="ORF">GCM10022226_57790</name>
</gene>
<organism evidence="2 3">
    <name type="scientific">Sphaerisporangium flaviroseum</name>
    <dbReference type="NCBI Taxonomy" id="509199"/>
    <lineage>
        <taxon>Bacteria</taxon>
        <taxon>Bacillati</taxon>
        <taxon>Actinomycetota</taxon>
        <taxon>Actinomycetes</taxon>
        <taxon>Streptosporangiales</taxon>
        <taxon>Streptosporangiaceae</taxon>
        <taxon>Sphaerisporangium</taxon>
    </lineage>
</organism>
<evidence type="ECO:0000313" key="2">
    <source>
        <dbReference type="EMBL" id="GAA3829370.1"/>
    </source>
</evidence>
<reference evidence="3" key="1">
    <citation type="journal article" date="2019" name="Int. J. Syst. Evol. Microbiol.">
        <title>The Global Catalogue of Microorganisms (GCM) 10K type strain sequencing project: providing services to taxonomists for standard genome sequencing and annotation.</title>
        <authorList>
            <consortium name="The Broad Institute Genomics Platform"/>
            <consortium name="The Broad Institute Genome Sequencing Center for Infectious Disease"/>
            <person name="Wu L."/>
            <person name="Ma J."/>
        </authorList>
    </citation>
    <scope>NUCLEOTIDE SEQUENCE [LARGE SCALE GENOMIC DNA]</scope>
    <source>
        <strain evidence="3">JCM 16908</strain>
    </source>
</reference>
<comment type="caution">
    <text evidence="2">The sequence shown here is derived from an EMBL/GenBank/DDBJ whole genome shotgun (WGS) entry which is preliminary data.</text>
</comment>
<name>A0ABP7IXR3_9ACTN</name>
<accession>A0ABP7IXR3</accession>
<dbReference type="EMBL" id="BAAAZR010000028">
    <property type="protein sequence ID" value="GAA3829370.1"/>
    <property type="molecule type" value="Genomic_DNA"/>
</dbReference>
<feature type="region of interest" description="Disordered" evidence="1">
    <location>
        <begin position="117"/>
        <end position="143"/>
    </location>
</feature>
<evidence type="ECO:0000256" key="1">
    <source>
        <dbReference type="SAM" id="MobiDB-lite"/>
    </source>
</evidence>
<protein>
    <submittedName>
        <fullName evidence="2">Uncharacterized protein</fullName>
    </submittedName>
</protein>
<proteinExistence type="predicted"/>
<dbReference type="Proteomes" id="UP001500888">
    <property type="component" value="Unassembled WGS sequence"/>
</dbReference>
<keyword evidence="3" id="KW-1185">Reference proteome</keyword>
<dbReference type="RefSeq" id="WP_344947044.1">
    <property type="nucleotide sequence ID" value="NZ_BAAAZR010000028.1"/>
</dbReference>
<evidence type="ECO:0000313" key="3">
    <source>
        <dbReference type="Proteomes" id="UP001500888"/>
    </source>
</evidence>
<sequence>MLTPEDLERQVTLLTAVARYDALRTRDALASPDDDADSGSLADDDMTPLTCQEALELLALSEVIARKAIHGRQLTVRSARTAGASWSQIGAALGTTKQAAWEAHNRWIDEQARHRDGGHWGWDDDEAAAARALSGRPEDEAAG</sequence>